<dbReference type="InterPro" id="IPR002889">
    <property type="entry name" value="WSC_carb-bd"/>
</dbReference>
<dbReference type="PROSITE" id="PS50228">
    <property type="entry name" value="SUEL_LECTIN"/>
    <property type="match status" value="1"/>
</dbReference>
<dbReference type="InterPro" id="IPR001304">
    <property type="entry name" value="C-type_lectin-like"/>
</dbReference>
<dbReference type="Gene3D" id="2.60.120.200">
    <property type="match status" value="2"/>
</dbReference>
<dbReference type="SMART" id="SM00034">
    <property type="entry name" value="CLECT"/>
    <property type="match status" value="4"/>
</dbReference>
<dbReference type="Pfam" id="PF02140">
    <property type="entry name" value="SUEL_Lectin"/>
    <property type="match status" value="1"/>
</dbReference>
<dbReference type="InterPro" id="IPR016187">
    <property type="entry name" value="CTDL_fold"/>
</dbReference>
<dbReference type="SUPFAM" id="SSF49785">
    <property type="entry name" value="Galactose-binding domain-like"/>
    <property type="match status" value="1"/>
</dbReference>
<evidence type="ECO:0000259" key="8">
    <source>
        <dbReference type="PROSITE" id="PS50022"/>
    </source>
</evidence>
<dbReference type="CDD" id="cd00033">
    <property type="entry name" value="CCP"/>
    <property type="match status" value="5"/>
</dbReference>
<dbReference type="InterPro" id="IPR000922">
    <property type="entry name" value="Lectin_gal-bd_dom"/>
</dbReference>
<dbReference type="RefSeq" id="XP_013412166.1">
    <property type="nucleotide sequence ID" value="XM_013556712.1"/>
</dbReference>
<keyword evidence="2" id="KW-0964">Secreted</keyword>
<feature type="domain" description="Sushi" evidence="11">
    <location>
        <begin position="1134"/>
        <end position="1195"/>
    </location>
</feature>
<dbReference type="Pfam" id="PF13385">
    <property type="entry name" value="Laminin_G_3"/>
    <property type="match status" value="1"/>
</dbReference>
<evidence type="ECO:0000259" key="11">
    <source>
        <dbReference type="PROSITE" id="PS50923"/>
    </source>
</evidence>
<evidence type="ECO:0000259" key="12">
    <source>
        <dbReference type="PROSITE" id="PS51212"/>
    </source>
</evidence>
<name>A0A1S3JPV3_LINAN</name>
<dbReference type="GO" id="GO:0030246">
    <property type="term" value="F:carbohydrate binding"/>
    <property type="evidence" value="ECO:0007669"/>
    <property type="project" value="UniProtKB-KW"/>
</dbReference>
<organism evidence="13 14">
    <name type="scientific">Lingula anatina</name>
    <name type="common">Brachiopod</name>
    <name type="synonym">Lingula unguis</name>
    <dbReference type="NCBI Taxonomy" id="7574"/>
    <lineage>
        <taxon>Eukaryota</taxon>
        <taxon>Metazoa</taxon>
        <taxon>Spiralia</taxon>
        <taxon>Lophotrochozoa</taxon>
        <taxon>Brachiopoda</taxon>
        <taxon>Linguliformea</taxon>
        <taxon>Lingulata</taxon>
        <taxon>Lingulida</taxon>
        <taxon>Linguloidea</taxon>
        <taxon>Lingulidae</taxon>
        <taxon>Lingula</taxon>
    </lineage>
</organism>
<dbReference type="Gene3D" id="2.10.70.10">
    <property type="entry name" value="Complement Module, domain 1"/>
    <property type="match status" value="6"/>
</dbReference>
<feature type="domain" description="Sushi" evidence="11">
    <location>
        <begin position="799"/>
        <end position="856"/>
    </location>
</feature>
<evidence type="ECO:0000313" key="14">
    <source>
        <dbReference type="RefSeq" id="XP_013412166.1"/>
    </source>
</evidence>
<dbReference type="PROSITE" id="PS50022">
    <property type="entry name" value="FA58C_3"/>
    <property type="match status" value="1"/>
</dbReference>
<dbReference type="GO" id="GO:0005615">
    <property type="term" value="C:extracellular space"/>
    <property type="evidence" value="ECO:0007669"/>
    <property type="project" value="TreeGrafter"/>
</dbReference>
<feature type="chain" id="PRO_5010386975" evidence="7">
    <location>
        <begin position="25"/>
        <end position="1895"/>
    </location>
</feature>
<dbReference type="SUPFAM" id="SSF56436">
    <property type="entry name" value="C-type lectin-like"/>
    <property type="match status" value="4"/>
</dbReference>
<dbReference type="STRING" id="7574.A0A1S3JPV3"/>
<evidence type="ECO:0000256" key="7">
    <source>
        <dbReference type="SAM" id="SignalP"/>
    </source>
</evidence>
<dbReference type="Pfam" id="PF00754">
    <property type="entry name" value="F5_F8_type_C"/>
    <property type="match status" value="1"/>
</dbReference>
<dbReference type="InterPro" id="IPR013320">
    <property type="entry name" value="ConA-like_dom_sf"/>
</dbReference>
<dbReference type="CDD" id="cd00037">
    <property type="entry name" value="CLECT"/>
    <property type="match status" value="4"/>
</dbReference>
<dbReference type="SUPFAM" id="SSF49899">
    <property type="entry name" value="Concanavalin A-like lectins/glucanases"/>
    <property type="match status" value="2"/>
</dbReference>
<proteinExistence type="predicted"/>
<feature type="domain" description="F5/8 type C" evidence="8">
    <location>
        <begin position="1450"/>
        <end position="1609"/>
    </location>
</feature>
<keyword evidence="5" id="KW-1015">Disulfide bond</keyword>
<keyword evidence="4" id="KW-0430">Lectin</keyword>
<comment type="caution">
    <text evidence="6">Lacks conserved residue(s) required for the propagation of feature annotation.</text>
</comment>
<feature type="domain" description="C-type lectin" evidence="9">
    <location>
        <begin position="174"/>
        <end position="288"/>
    </location>
</feature>
<protein>
    <submittedName>
        <fullName evidence="14">Uncharacterized protein LOC106174934 isoform X1</fullName>
    </submittedName>
</protein>
<dbReference type="PANTHER" id="PTHR22799">
    <property type="entry name" value="TETRANECTIN-RELATED"/>
    <property type="match status" value="1"/>
</dbReference>
<feature type="domain" description="Sushi" evidence="11">
    <location>
        <begin position="1836"/>
        <end position="1892"/>
    </location>
</feature>
<evidence type="ECO:0000256" key="4">
    <source>
        <dbReference type="ARBA" id="ARBA00022734"/>
    </source>
</evidence>
<dbReference type="InterPro" id="IPR035976">
    <property type="entry name" value="Sushi/SCR/CCP_sf"/>
</dbReference>
<dbReference type="PROSITE" id="PS51212">
    <property type="entry name" value="WSC"/>
    <property type="match status" value="2"/>
</dbReference>
<dbReference type="Gene3D" id="2.60.120.260">
    <property type="entry name" value="Galactose-binding domain-like"/>
    <property type="match status" value="1"/>
</dbReference>
<evidence type="ECO:0000256" key="3">
    <source>
        <dbReference type="ARBA" id="ARBA00022729"/>
    </source>
</evidence>
<dbReference type="GO" id="GO:0008083">
    <property type="term" value="F:growth factor activity"/>
    <property type="evidence" value="ECO:0007669"/>
    <property type="project" value="TreeGrafter"/>
</dbReference>
<keyword evidence="3 7" id="KW-0732">Signal</keyword>
<keyword evidence="13" id="KW-1185">Reference proteome</keyword>
<gene>
    <name evidence="14" type="primary">LOC106174934</name>
</gene>
<feature type="domain" description="WSC" evidence="12">
    <location>
        <begin position="1617"/>
        <end position="1708"/>
    </location>
</feature>
<evidence type="ECO:0000313" key="13">
    <source>
        <dbReference type="Proteomes" id="UP000085678"/>
    </source>
</evidence>
<dbReference type="Pfam" id="PF01822">
    <property type="entry name" value="WSC"/>
    <property type="match status" value="2"/>
</dbReference>
<dbReference type="PROSITE" id="PS50923">
    <property type="entry name" value="SUSHI"/>
    <property type="match status" value="6"/>
</dbReference>
<dbReference type="InterPro" id="IPR008979">
    <property type="entry name" value="Galactose-bd-like_sf"/>
</dbReference>
<dbReference type="InterPro" id="IPR000421">
    <property type="entry name" value="FA58C"/>
</dbReference>
<dbReference type="InterPro" id="IPR043159">
    <property type="entry name" value="Lectin_gal-bd_sf"/>
</dbReference>
<feature type="domain" description="C-type lectin" evidence="9">
    <location>
        <begin position="35"/>
        <end position="150"/>
    </location>
</feature>
<dbReference type="Pfam" id="PF00084">
    <property type="entry name" value="Sushi"/>
    <property type="match status" value="5"/>
</dbReference>
<feature type="signal peptide" evidence="7">
    <location>
        <begin position="1"/>
        <end position="24"/>
    </location>
</feature>
<dbReference type="PANTHER" id="PTHR22799:SF1">
    <property type="entry name" value="C-TYPE LECTIN DOMAIN FAMILY 11 MEMBER A"/>
    <property type="match status" value="1"/>
</dbReference>
<dbReference type="KEGG" id="lak:106174934"/>
<reference evidence="14" key="1">
    <citation type="submission" date="2025-08" db="UniProtKB">
        <authorList>
            <consortium name="RefSeq"/>
        </authorList>
    </citation>
    <scope>IDENTIFICATION</scope>
    <source>
        <tissue evidence="14">Gonads</tissue>
    </source>
</reference>
<dbReference type="InterPro" id="IPR016186">
    <property type="entry name" value="C-type_lectin-like/link_sf"/>
</dbReference>
<dbReference type="InterPro" id="IPR000436">
    <property type="entry name" value="Sushi_SCR_CCP_dom"/>
</dbReference>
<evidence type="ECO:0000259" key="10">
    <source>
        <dbReference type="PROSITE" id="PS50228"/>
    </source>
</evidence>
<accession>A0A1S3JPV3</accession>
<dbReference type="PROSITE" id="PS50041">
    <property type="entry name" value="C_TYPE_LECTIN_2"/>
    <property type="match status" value="3"/>
</dbReference>
<dbReference type="InParanoid" id="A0A1S3JPV3"/>
<dbReference type="Pfam" id="PF00059">
    <property type="entry name" value="Lectin_C"/>
    <property type="match status" value="3"/>
</dbReference>
<dbReference type="SUPFAM" id="SSF57535">
    <property type="entry name" value="Complement control module/SCR domain"/>
    <property type="match status" value="7"/>
</dbReference>
<dbReference type="Proteomes" id="UP000085678">
    <property type="component" value="Unplaced"/>
</dbReference>
<feature type="domain" description="Sushi" evidence="11">
    <location>
        <begin position="1076"/>
        <end position="1133"/>
    </location>
</feature>
<keyword evidence="6" id="KW-0768">Sushi</keyword>
<feature type="domain" description="Sushi" evidence="11">
    <location>
        <begin position="293"/>
        <end position="351"/>
    </location>
</feature>
<dbReference type="GeneID" id="106174934"/>
<comment type="subcellular location">
    <subcellularLocation>
        <location evidence="1">Secreted</location>
    </subcellularLocation>
</comment>
<feature type="domain" description="Sushi" evidence="11">
    <location>
        <begin position="1710"/>
        <end position="1772"/>
    </location>
</feature>
<dbReference type="SMART" id="SM00032">
    <property type="entry name" value="CCP"/>
    <property type="match status" value="7"/>
</dbReference>
<evidence type="ECO:0000256" key="6">
    <source>
        <dbReference type="PROSITE-ProRule" id="PRU00302"/>
    </source>
</evidence>
<evidence type="ECO:0000256" key="2">
    <source>
        <dbReference type="ARBA" id="ARBA00022525"/>
    </source>
</evidence>
<evidence type="ECO:0000256" key="1">
    <source>
        <dbReference type="ARBA" id="ARBA00004613"/>
    </source>
</evidence>
<feature type="domain" description="SUEL-type lectin" evidence="10">
    <location>
        <begin position="487"/>
        <end position="575"/>
    </location>
</feature>
<evidence type="ECO:0000256" key="5">
    <source>
        <dbReference type="ARBA" id="ARBA00023157"/>
    </source>
</evidence>
<feature type="domain" description="C-type lectin" evidence="9">
    <location>
        <begin position="363"/>
        <end position="477"/>
    </location>
</feature>
<dbReference type="CDD" id="cd22827">
    <property type="entry name" value="Gal_Rha_Lectin_SUL-I-like"/>
    <property type="match status" value="1"/>
</dbReference>
<dbReference type="Gene3D" id="3.10.100.10">
    <property type="entry name" value="Mannose-Binding Protein A, subunit A"/>
    <property type="match status" value="4"/>
</dbReference>
<dbReference type="FunFam" id="2.60.120.740:FF:000001">
    <property type="entry name" value="Adhesion G protein-coupled receptor L2"/>
    <property type="match status" value="1"/>
</dbReference>
<dbReference type="Gene3D" id="2.60.120.740">
    <property type="match status" value="1"/>
</dbReference>
<evidence type="ECO:0000259" key="9">
    <source>
        <dbReference type="PROSITE" id="PS50041"/>
    </source>
</evidence>
<feature type="domain" description="WSC" evidence="12">
    <location>
        <begin position="1323"/>
        <end position="1412"/>
    </location>
</feature>
<sequence>MDGMIGILVLFIILLTLTPDLTSSSCDSGWTHKPEVGKCFRAYDSFQSYQGAKTNCENVGGTLAMPKTQELHEAMASILSTYREYWIGLERRTGNTDTWLDGTPVSWSYICPCDGKESSCAAYRTVGSDSGGNHYWADASCSSYYRYVCEKSDGTSGAGAVANPCPSGWSHKAYVDRCYWHSGHTHANYEDSKTACANTNGATIAMPKTAEQQAAMVTMLSSSEYWIGLEHMGSNPDQWADGTTPTYDNIYPYDSRGSSSCNAYRAHNSYSFQWLDRSCSNSYRYVCEIIVGTGCSAPSSPGHTTEVVEGTDVGDNITYTCESGTTLTSGDLVRVCQSDRTWNGSAPVCEDLTCGSGWTHKPEVGKCYRAYDSDQSYQNAKTNCENVGGTLAMPKTQELHEAMASILSDREYWIGLERLTGSTDTWLDGTAVSWDYICPCDGKESSCAAYRTLGSYYGGNHYWADISCYNNHRYVCEKAGSYSIEAACEGRTVALQCSLNHVIHIVDAVYGRTNTLTCVHHAMSNTNCNASTSYSVVAAACEGQQSCSVVAHRSTFGQDPCDGTYKYLKIYYNCQDSGIAQPVAFWPLDANSLGTDLSGNGHNGTVHNATPSAGPYGDAHALTFAEASDSHVVIPAHAQLAVQNFTLMFFIYLENLDPSCIFEYASNPVASHIWLHPNGQSLKINLIDSSDHNLQHFSQVNNIFTERTWHRVVVSYSQTTGELAVESEVFDTQESNNNTKQLGTFTHHTNGLNLQIGKRQGVATEMFDGRLSCVHLFDDVIDEDSKNAAWERCQERGNLACNAPDDGINAAYSGNLTMGSVVSYTCNLNATYINGDSNRTCLGDLTWSGTRMECHYDLQKAAFWPFDGNSLGNDFTGRGHHGVLHNVIAAPGPFGALHALEFSPASLSHVTVPAHPDLAVQSFTLIWLMNPVSVGSSGTGCLFEFGTARPHIWQWPSGAHLYANLMDTGGRSHSYTYPNVFTANTWQKAIVQFDRGTGTVLLGVGSLDSQYFNNSTAVIGQFDIMTAGQDFHIGKRSSLNTHVFNGRLSCIHLFNTVVDLQTINEAWELCRERGNLTCSAPEPGVNATYSGNLTMGLVVTYSCNVGHVHASGNVTRTCLGNLTWSGTQMECEVVICSDPGFISNSARLPTTSQNFYGGNNVTYTCDSGYFLANGSLSRVCQDNSTWSDDPPFCEVIPEWSTPCYGDWGHGYYSHCYIINDTLTDWETANDDCHRLGGYIWVPETIAERNHVSGLSTLTRWWVGITDPWYTEATIPLSGSLLKDNIFSSNEPDDLDKIYVRLNGAGVSDTDSGTTDRRNICEQSPAYLGCYRTESGLAATLSSPLHMNLQQCIEYCRGLSRAFAGVSSSECYCTQTVTEANKENDFTLCDTKCPGNKHQFCGGNGYVSMYLVTWISVVASSCDVLYKNGVREYGQYWVAAEWIAQNIRVECFTSSQCNEWLIYQISDSSISASSSRSNLSHTDIRLYGESGWGPDVSADTNGSWVQLSFPNRYIVTGFKTQGRNDIDQLERVQNFTVQYRDTSIGADWRTYINESDENVFDARGPTSSDFNTPVYNEVEDPFVATDIRVLPETGSCLGSGCVMRLDVSGCQFDTFSETAVDIGCFLDDQNHPEFPNILSSGITSTSECRELCAQGGYMYAAVTNGTVCGCGNEIGKYGKVRQRMCNIACTGNPRDACGGELFNSVFRVWSIKCPELPQISNMDLNTTERSHGDVAKYTCLHGYRLPSGTNETDVLRCVQKQWVGDIPAQGCERIVCNGALPTVANATRTDTGNFLDSTATYRCFYGFLYPDESDVQQLRCQDTGAWSSLSHTDCQERLCSAPPDVANATAVFNNRTWTFTCDAGYAVSAGHTTQTLFCNLQGQWVGSVENCGKNSK</sequence>
<dbReference type="SMART" id="SM00321">
    <property type="entry name" value="WSC"/>
    <property type="match status" value="2"/>
</dbReference>
<dbReference type="InterPro" id="IPR051663">
    <property type="entry name" value="CLec_Tetranectin-domain"/>
</dbReference>
<dbReference type="OrthoDB" id="6120134at2759"/>